<dbReference type="InParanoid" id="D6TBU5"/>
<name>D6TBU5_KTERA</name>
<evidence type="ECO:0000313" key="1">
    <source>
        <dbReference type="EMBL" id="EFH89877.1"/>
    </source>
</evidence>
<protein>
    <submittedName>
        <fullName evidence="1">Uncharacterized protein</fullName>
    </submittedName>
</protein>
<proteinExistence type="predicted"/>
<dbReference type="EMBL" id="ADVG01000001">
    <property type="protein sequence ID" value="EFH89877.1"/>
    <property type="molecule type" value="Genomic_DNA"/>
</dbReference>
<sequence length="132" mass="15249">MREVKNSQIHRPTKEAQRRPHEFSRIIVCAACRRPLRVMIPKGIPYYKETSKVRKLDCPLPESLSVKAANVIHQFGDILRSIELPEPWRELIADSCSQELASNEDARRIAERRAELEAEQKRLVTAFTNSRA</sequence>
<reference evidence="1 2" key="1">
    <citation type="journal article" date="2011" name="Stand. Genomic Sci.">
        <title>Non-contiguous finished genome sequence and contextual data of the filamentous soil bacterium Ktedonobacter racemifer type strain (SOSP1-21).</title>
        <authorList>
            <person name="Chang Y.J."/>
            <person name="Land M."/>
            <person name="Hauser L."/>
            <person name="Chertkov O."/>
            <person name="Del Rio T.G."/>
            <person name="Nolan M."/>
            <person name="Copeland A."/>
            <person name="Tice H."/>
            <person name="Cheng J.F."/>
            <person name="Lucas S."/>
            <person name="Han C."/>
            <person name="Goodwin L."/>
            <person name="Pitluck S."/>
            <person name="Ivanova N."/>
            <person name="Ovchinikova G."/>
            <person name="Pati A."/>
            <person name="Chen A."/>
            <person name="Palaniappan K."/>
            <person name="Mavromatis K."/>
            <person name="Liolios K."/>
            <person name="Brettin T."/>
            <person name="Fiebig A."/>
            <person name="Rohde M."/>
            <person name="Abt B."/>
            <person name="Goker M."/>
            <person name="Detter J.C."/>
            <person name="Woyke T."/>
            <person name="Bristow J."/>
            <person name="Eisen J.A."/>
            <person name="Markowitz V."/>
            <person name="Hugenholtz P."/>
            <person name="Kyrpides N.C."/>
            <person name="Klenk H.P."/>
            <person name="Lapidus A."/>
        </authorList>
    </citation>
    <scope>NUCLEOTIDE SEQUENCE [LARGE SCALE GENOMIC DNA]</scope>
    <source>
        <strain evidence="2">DSM 44963</strain>
    </source>
</reference>
<dbReference type="Proteomes" id="UP000004508">
    <property type="component" value="Unassembled WGS sequence"/>
</dbReference>
<evidence type="ECO:0000313" key="2">
    <source>
        <dbReference type="Proteomes" id="UP000004508"/>
    </source>
</evidence>
<organism evidence="1 2">
    <name type="scientific">Ktedonobacter racemifer DSM 44963</name>
    <dbReference type="NCBI Taxonomy" id="485913"/>
    <lineage>
        <taxon>Bacteria</taxon>
        <taxon>Bacillati</taxon>
        <taxon>Chloroflexota</taxon>
        <taxon>Ktedonobacteria</taxon>
        <taxon>Ktedonobacterales</taxon>
        <taxon>Ktedonobacteraceae</taxon>
        <taxon>Ktedonobacter</taxon>
    </lineage>
</organism>
<comment type="caution">
    <text evidence="1">The sequence shown here is derived from an EMBL/GenBank/DDBJ whole genome shotgun (WGS) entry which is preliminary data.</text>
</comment>
<dbReference type="AlphaFoldDB" id="D6TBU5"/>
<dbReference type="RefSeq" id="WP_007906800.1">
    <property type="nucleotide sequence ID" value="NZ_ADVG01000001.1"/>
</dbReference>
<accession>D6TBU5</accession>
<keyword evidence="2" id="KW-1185">Reference proteome</keyword>
<gene>
    <name evidence="1" type="ORF">Krac_11462</name>
</gene>